<evidence type="ECO:0000313" key="3">
    <source>
        <dbReference type="Proteomes" id="UP000002675"/>
    </source>
</evidence>
<reference evidence="2 3" key="1">
    <citation type="journal article" date="2003" name="Genome Res.">
        <title>Comparative genome analysis of Vibrio vulnificus, a marine pathogen.</title>
        <authorList>
            <person name="Chen C.Y."/>
            <person name="Wu K.M."/>
            <person name="Chang Y.C."/>
            <person name="Chang C.H."/>
            <person name="Tsai H.C."/>
            <person name="Liao T.L."/>
            <person name="Liu Y.M."/>
            <person name="Chen H.J."/>
            <person name="Shen A.B."/>
            <person name="Li J.C."/>
            <person name="Su T.L."/>
            <person name="Shao C.P."/>
            <person name="Lee C.T."/>
            <person name="Hor L.I."/>
            <person name="Tsai S.F."/>
        </authorList>
    </citation>
    <scope>NUCLEOTIDE SEQUENCE [LARGE SCALE GENOMIC DNA]</scope>
    <source>
        <strain evidence="2 3">YJ016</strain>
    </source>
</reference>
<gene>
    <name evidence="2" type="ordered locus">VV0276</name>
</gene>
<dbReference type="EMBL" id="BA000037">
    <property type="protein sequence ID" value="BAC93040.1"/>
    <property type="molecule type" value="Genomic_DNA"/>
</dbReference>
<accession>Q7MPT6</accession>
<evidence type="ECO:0000313" key="2">
    <source>
        <dbReference type="EMBL" id="BAC93040.1"/>
    </source>
</evidence>
<name>Q7MPT6_VIBVY</name>
<dbReference type="Proteomes" id="UP000002675">
    <property type="component" value="Chromosome I"/>
</dbReference>
<keyword evidence="1" id="KW-0472">Membrane</keyword>
<dbReference type="KEGG" id="vvy:VV0276"/>
<sequence length="125" mass="14218">MSPLHNTTQEGANMQFMMRLAPITFPIAMLAGLGWCIGIALLEQPHGIGYALTRHCLMVFVVLAPWLMLKLMFYVIVSLGRKLGLIPPARPTHSLGYEESLYWFSVLAFFDGKRSRMPKRPIRRN</sequence>
<keyword evidence="1" id="KW-0812">Transmembrane</keyword>
<protein>
    <submittedName>
        <fullName evidence="2">Uncharacterized protein</fullName>
    </submittedName>
</protein>
<organism evidence="2 3">
    <name type="scientific">Vibrio vulnificus (strain YJ016)</name>
    <dbReference type="NCBI Taxonomy" id="196600"/>
    <lineage>
        <taxon>Bacteria</taxon>
        <taxon>Pseudomonadati</taxon>
        <taxon>Pseudomonadota</taxon>
        <taxon>Gammaproteobacteria</taxon>
        <taxon>Vibrionales</taxon>
        <taxon>Vibrionaceae</taxon>
        <taxon>Vibrio</taxon>
    </lineage>
</organism>
<keyword evidence="1" id="KW-1133">Transmembrane helix</keyword>
<feature type="transmembrane region" description="Helical" evidence="1">
    <location>
        <begin position="20"/>
        <end position="43"/>
    </location>
</feature>
<dbReference type="HOGENOM" id="CLU_2140605_0_0_6"/>
<feature type="transmembrane region" description="Helical" evidence="1">
    <location>
        <begin position="55"/>
        <end position="80"/>
    </location>
</feature>
<dbReference type="AlphaFoldDB" id="Q7MPT6"/>
<proteinExistence type="predicted"/>
<evidence type="ECO:0000256" key="1">
    <source>
        <dbReference type="SAM" id="Phobius"/>
    </source>
</evidence>